<evidence type="ECO:0000256" key="2">
    <source>
        <dbReference type="SAM" id="SignalP"/>
    </source>
</evidence>
<proteinExistence type="predicted"/>
<evidence type="ECO:0000259" key="4">
    <source>
        <dbReference type="SMART" id="SM00287"/>
    </source>
</evidence>
<feature type="signal peptide" evidence="2">
    <location>
        <begin position="1"/>
        <end position="31"/>
    </location>
</feature>
<dbReference type="Gene3D" id="2.30.30.40">
    <property type="entry name" value="SH3 Domains"/>
    <property type="match status" value="1"/>
</dbReference>
<dbReference type="GO" id="GO:0004040">
    <property type="term" value="F:amidase activity"/>
    <property type="evidence" value="ECO:0007669"/>
    <property type="project" value="InterPro"/>
</dbReference>
<keyword evidence="1" id="KW-0378">Hydrolase</keyword>
<protein>
    <submittedName>
        <fullName evidence="5">Flagellar protein FlgJ</fullName>
    </submittedName>
</protein>
<dbReference type="InterPro" id="IPR003646">
    <property type="entry name" value="SH3-like_bac-type"/>
</dbReference>
<name>A0A7W7HWS6_9ACTN</name>
<dbReference type="PRINTS" id="PR01002">
    <property type="entry name" value="FLGFLGJ"/>
</dbReference>
<feature type="chain" id="PRO_5031149677" evidence="2">
    <location>
        <begin position="32"/>
        <end position="372"/>
    </location>
</feature>
<dbReference type="PANTHER" id="PTHR33308">
    <property type="entry name" value="PEPTIDOGLYCAN HYDROLASE FLGJ"/>
    <property type="match status" value="1"/>
</dbReference>
<accession>A0A7W7HWS6</accession>
<feature type="domain" description="Mannosyl-glycoprotein endo-beta-N-acetylglucosamidase-like" evidence="3">
    <location>
        <begin position="208"/>
        <end position="369"/>
    </location>
</feature>
<dbReference type="Gene3D" id="4.10.80.30">
    <property type="entry name" value="DNA polymerase, domain 6"/>
    <property type="match status" value="1"/>
</dbReference>
<dbReference type="InterPro" id="IPR051056">
    <property type="entry name" value="Glycosyl_Hydrolase_73"/>
</dbReference>
<keyword evidence="2" id="KW-0732">Signal</keyword>
<dbReference type="NCBIfam" id="NF038016">
    <property type="entry name" value="sporang_Gsm"/>
    <property type="match status" value="1"/>
</dbReference>
<dbReference type="RefSeq" id="WP_184993187.1">
    <property type="nucleotide sequence ID" value="NZ_BOMK01000012.1"/>
</dbReference>
<evidence type="ECO:0000313" key="6">
    <source>
        <dbReference type="Proteomes" id="UP000578112"/>
    </source>
</evidence>
<feature type="domain" description="SH3b" evidence="4">
    <location>
        <begin position="35"/>
        <end position="105"/>
    </location>
</feature>
<dbReference type="SMART" id="SM00047">
    <property type="entry name" value="LYZ2"/>
    <property type="match status" value="1"/>
</dbReference>
<dbReference type="Gene3D" id="1.10.530.10">
    <property type="match status" value="1"/>
</dbReference>
<organism evidence="5 6">
    <name type="scientific">Actinoplanes digitatis</name>
    <dbReference type="NCBI Taxonomy" id="1868"/>
    <lineage>
        <taxon>Bacteria</taxon>
        <taxon>Bacillati</taxon>
        <taxon>Actinomycetota</taxon>
        <taxon>Actinomycetes</taxon>
        <taxon>Micromonosporales</taxon>
        <taxon>Micromonosporaceae</taxon>
        <taxon>Actinoplanes</taxon>
    </lineage>
</organism>
<dbReference type="PANTHER" id="PTHR33308:SF9">
    <property type="entry name" value="PEPTIDOGLYCAN HYDROLASE FLGJ"/>
    <property type="match status" value="1"/>
</dbReference>
<keyword evidence="6" id="KW-1185">Reference proteome</keyword>
<sequence>MPFTTRRMLSALLLPAGLIAGLVVAPGAANAAGVSATVQVAATLKVRNAPSQSAKIVGSVRKNQKVTISCVITGQRVAGTVRTTTAWDRIGTDRYISHAYVKSSGKIPRCAGKPAATKPAVKYVVGTVKSASGAVTLRAAASAKAATAGKLASGAKVDLVCSVTGDMVKGTVRSTAQWDRTRSGGYVPNAYIYSGKLPACPAPVKPAPAPAVKLTPEQFIKAAAPGAQAGWREYGVPASVTLAQAILESGWGRSDLSATSNNYFGIKCQDGKYGKLANGCRTVRTQECTKAGKCFETSAAFRTYASQAHSFRDHGSFLKVNSRYDGAFAYTKDANKFIMKVWKAGYATDPNYYTKVTGLMAKYDLYQYDTWK</sequence>
<dbReference type="AlphaFoldDB" id="A0A7W7HWS6"/>
<reference evidence="5 6" key="1">
    <citation type="submission" date="2020-08" db="EMBL/GenBank/DDBJ databases">
        <title>Sequencing the genomes of 1000 actinobacteria strains.</title>
        <authorList>
            <person name="Klenk H.-P."/>
        </authorList>
    </citation>
    <scope>NUCLEOTIDE SEQUENCE [LARGE SCALE GENOMIC DNA]</scope>
    <source>
        <strain evidence="5 6">DSM 43149</strain>
    </source>
</reference>
<feature type="domain" description="SH3b" evidence="4">
    <location>
        <begin position="123"/>
        <end position="196"/>
    </location>
</feature>
<dbReference type="Pfam" id="PF01832">
    <property type="entry name" value="Glucosaminidase"/>
    <property type="match status" value="1"/>
</dbReference>
<dbReference type="EMBL" id="JACHNH010000001">
    <property type="protein sequence ID" value="MBB4762235.1"/>
    <property type="molecule type" value="Genomic_DNA"/>
</dbReference>
<evidence type="ECO:0000259" key="3">
    <source>
        <dbReference type="SMART" id="SM00047"/>
    </source>
</evidence>
<keyword evidence="5" id="KW-0969">Cilium</keyword>
<dbReference type="InterPro" id="IPR002901">
    <property type="entry name" value="MGlyc_endo_b_GlcNAc-like_dom"/>
</dbReference>
<dbReference type="Proteomes" id="UP000578112">
    <property type="component" value="Unassembled WGS sequence"/>
</dbReference>
<dbReference type="SMART" id="SM00287">
    <property type="entry name" value="SH3b"/>
    <property type="match status" value="2"/>
</dbReference>
<keyword evidence="5" id="KW-0282">Flagellum</keyword>
<comment type="caution">
    <text evidence="5">The sequence shown here is derived from an EMBL/GenBank/DDBJ whole genome shotgun (WGS) entry which is preliminary data.</text>
</comment>
<evidence type="ECO:0000313" key="5">
    <source>
        <dbReference type="EMBL" id="MBB4762235.1"/>
    </source>
</evidence>
<evidence type="ECO:0000256" key="1">
    <source>
        <dbReference type="ARBA" id="ARBA00022801"/>
    </source>
</evidence>
<gene>
    <name evidence="5" type="ORF">BJ971_002791</name>
</gene>
<keyword evidence="5" id="KW-0966">Cell projection</keyword>